<feature type="domain" description="LNS2/PITP" evidence="4">
    <location>
        <begin position="152"/>
        <end position="305"/>
    </location>
</feature>
<dbReference type="InterPro" id="IPR036412">
    <property type="entry name" value="HAD-like_sf"/>
</dbReference>
<evidence type="ECO:0000256" key="1">
    <source>
        <dbReference type="ARBA" id="ARBA00001180"/>
    </source>
</evidence>
<dbReference type="PANTHER" id="PTHR12181:SF12">
    <property type="entry name" value="PHOSPHATIDATE PHOSPHATASE"/>
    <property type="match status" value="1"/>
</dbReference>
<dbReference type="Gene3D" id="3.40.50.1000">
    <property type="entry name" value="HAD superfamily/HAD-like"/>
    <property type="match status" value="1"/>
</dbReference>
<protein>
    <recommendedName>
        <fullName evidence="4">LNS2/PITP domain-containing protein</fullName>
    </recommendedName>
</protein>
<dbReference type="PANTHER" id="PTHR12181">
    <property type="entry name" value="LIPIN"/>
    <property type="match status" value="1"/>
</dbReference>
<feature type="chain" id="PRO_5005489568" description="LNS2/PITP domain-containing protein" evidence="3">
    <location>
        <begin position="23"/>
        <end position="329"/>
    </location>
</feature>
<dbReference type="SUPFAM" id="SSF56784">
    <property type="entry name" value="HAD-like"/>
    <property type="match status" value="1"/>
</dbReference>
<dbReference type="EMBL" id="HACA01030259">
    <property type="protein sequence ID" value="CDW47620.1"/>
    <property type="molecule type" value="Transcribed_RNA"/>
</dbReference>
<dbReference type="Pfam" id="PF04571">
    <property type="entry name" value="Lipin_N"/>
    <property type="match status" value="1"/>
</dbReference>
<dbReference type="InterPro" id="IPR026058">
    <property type="entry name" value="LIPIN"/>
</dbReference>
<dbReference type="SMART" id="SM00775">
    <property type="entry name" value="LNS2"/>
    <property type="match status" value="1"/>
</dbReference>
<evidence type="ECO:0000256" key="3">
    <source>
        <dbReference type="SAM" id="SignalP"/>
    </source>
</evidence>
<dbReference type="GO" id="GO:0008195">
    <property type="term" value="F:phosphatidate phosphatase activity"/>
    <property type="evidence" value="ECO:0007669"/>
    <property type="project" value="UniProtKB-EC"/>
</dbReference>
<comment type="catalytic activity">
    <reaction evidence="1">
        <text>a 1,2-diacyl-sn-glycero-3-phosphate + H2O = a 1,2-diacyl-sn-glycerol + phosphate</text>
        <dbReference type="Rhea" id="RHEA:27429"/>
        <dbReference type="ChEBI" id="CHEBI:15377"/>
        <dbReference type="ChEBI" id="CHEBI:17815"/>
        <dbReference type="ChEBI" id="CHEBI:43474"/>
        <dbReference type="ChEBI" id="CHEBI:58608"/>
        <dbReference type="EC" id="3.1.3.4"/>
    </reaction>
    <physiologicalReaction direction="left-to-right" evidence="1">
        <dbReference type="Rhea" id="RHEA:27430"/>
    </physiologicalReaction>
</comment>
<name>A0A0K2VBE3_LEPSM</name>
<dbReference type="InterPro" id="IPR013209">
    <property type="entry name" value="LNS2"/>
</dbReference>
<comment type="similarity">
    <text evidence="2">Belongs to the lipin family.</text>
</comment>
<dbReference type="OMA" id="YTQDHIC"/>
<keyword evidence="3" id="KW-0732">Signal</keyword>
<dbReference type="AlphaFoldDB" id="A0A0K2VBE3"/>
<sequence length="329" mass="36936">MTKAYLSLILLGNVLLLHIATAIYCDGAMTDAAGSGASDVVAVRQNDGSIHSTPFHLQIGRFSSFFSYWFRRPGLSVQIVINGKRGPMDLKVSEMGATCFERSSPDHSETWTPSEWDQVELSSGENNASYRIPSLRIEISFQVYLYKQEDKLVISDVDGTITESDLEGQIFSQLGRSVHYFDVIPLFKAIRMRGYKIIYLTARSIAQDETTRYYLFNKLGLLGLPKGPLLMSPKPAAETLYESTVGTPRYTKASNLNDLLNLFNNKDNVVKGAYGNVQSDSEAYQDVGISKSLIYLIEYGNLRREDRTDEVSSYHNEIRKLDETYPKLG</sequence>
<evidence type="ECO:0000256" key="2">
    <source>
        <dbReference type="ARBA" id="ARBA00005476"/>
    </source>
</evidence>
<dbReference type="InterPro" id="IPR023214">
    <property type="entry name" value="HAD_sf"/>
</dbReference>
<reference evidence="5" key="1">
    <citation type="submission" date="2014-05" db="EMBL/GenBank/DDBJ databases">
        <authorList>
            <person name="Chronopoulou M."/>
        </authorList>
    </citation>
    <scope>NUCLEOTIDE SEQUENCE</scope>
    <source>
        <tissue evidence="5">Whole organism</tissue>
    </source>
</reference>
<accession>A0A0K2VBE3</accession>
<dbReference type="InterPro" id="IPR007651">
    <property type="entry name" value="Lipin_N"/>
</dbReference>
<proteinExistence type="inferred from homology"/>
<organism evidence="5">
    <name type="scientific">Lepeophtheirus salmonis</name>
    <name type="common">Salmon louse</name>
    <name type="synonym">Caligus salmonis</name>
    <dbReference type="NCBI Taxonomy" id="72036"/>
    <lineage>
        <taxon>Eukaryota</taxon>
        <taxon>Metazoa</taxon>
        <taxon>Ecdysozoa</taxon>
        <taxon>Arthropoda</taxon>
        <taxon>Crustacea</taxon>
        <taxon>Multicrustacea</taxon>
        <taxon>Hexanauplia</taxon>
        <taxon>Copepoda</taxon>
        <taxon>Siphonostomatoida</taxon>
        <taxon>Caligidae</taxon>
        <taxon>Lepeophtheirus</taxon>
    </lineage>
</organism>
<dbReference type="OrthoDB" id="4567at2759"/>
<evidence type="ECO:0000259" key="4">
    <source>
        <dbReference type="SMART" id="SM00775"/>
    </source>
</evidence>
<dbReference type="Pfam" id="PF08235">
    <property type="entry name" value="LNS2"/>
    <property type="match status" value="1"/>
</dbReference>
<evidence type="ECO:0000313" key="5">
    <source>
        <dbReference type="EMBL" id="CDW47620.1"/>
    </source>
</evidence>
<dbReference type="InterPro" id="IPR031315">
    <property type="entry name" value="LNS2/PITP"/>
</dbReference>
<feature type="signal peptide" evidence="3">
    <location>
        <begin position="1"/>
        <end position="22"/>
    </location>
</feature>